<keyword evidence="5" id="KW-1185">Reference proteome</keyword>
<protein>
    <submittedName>
        <fullName evidence="4">Metallophosphoesterase</fullName>
    </submittedName>
</protein>
<evidence type="ECO:0000259" key="3">
    <source>
        <dbReference type="Pfam" id="PF00149"/>
    </source>
</evidence>
<evidence type="ECO:0000313" key="4">
    <source>
        <dbReference type="EMBL" id="MCF6137340.1"/>
    </source>
</evidence>
<comment type="caution">
    <text evidence="4">The sequence shown here is derived from an EMBL/GenBank/DDBJ whole genome shotgun (WGS) entry which is preliminary data.</text>
</comment>
<dbReference type="Pfam" id="PF00149">
    <property type="entry name" value="Metallophos"/>
    <property type="match status" value="1"/>
</dbReference>
<gene>
    <name evidence="4" type="ORF">L2716_06320</name>
</gene>
<proteinExistence type="predicted"/>
<dbReference type="SUPFAM" id="SSF56300">
    <property type="entry name" value="Metallo-dependent phosphatases"/>
    <property type="match status" value="1"/>
</dbReference>
<dbReference type="InterPro" id="IPR051158">
    <property type="entry name" value="Metallophosphoesterase_sf"/>
</dbReference>
<evidence type="ECO:0000313" key="5">
    <source>
        <dbReference type="Proteomes" id="UP001649381"/>
    </source>
</evidence>
<evidence type="ECO:0000256" key="2">
    <source>
        <dbReference type="ARBA" id="ARBA00022801"/>
    </source>
</evidence>
<dbReference type="RefSeq" id="WP_236337816.1">
    <property type="nucleotide sequence ID" value="NZ_JAKIJS010000001.1"/>
</dbReference>
<dbReference type="Gene3D" id="3.60.21.10">
    <property type="match status" value="1"/>
</dbReference>
<sequence length="283" mass="32628">MGLFVTALFVILLSIFIWKAYNNTKNIQLERITINNGKKQCCNTLNVLQISDMHLENISISPEELYDQLKDEDIDLIALTGDYLDRKRTLKKLPAYLEVFKQLKPTLGCFAVFGNHDYVLKEPYFAHLEKTLNEFGVRTFRNEHTQIVMHGLMINIIGIDDYSTGRSRLSDSYHALNEADFNLVLTHDPNIILNMKDHPFDYLLSGHFHNGQIHWPKPYHLIKMGKLARMRMVQGLHYMYGKPFYISEGLGQTGINIRVGSRPEITIHKLSLSKEKTQTESAS</sequence>
<reference evidence="4 5" key="1">
    <citation type="submission" date="2022-01" db="EMBL/GenBank/DDBJ databases">
        <title>Alkalihalobacillus sp. EGI L200015, a novel bacterium isolated from a salt lake sediment.</title>
        <authorList>
            <person name="Gao L."/>
            <person name="Fang B.-Z."/>
            <person name="Li W.-J."/>
        </authorList>
    </citation>
    <scope>NUCLEOTIDE SEQUENCE [LARGE SCALE GENOMIC DNA]</scope>
    <source>
        <strain evidence="4 5">KCTC 12718</strain>
    </source>
</reference>
<name>A0ABS9H075_9BACL</name>
<dbReference type="PANTHER" id="PTHR31302">
    <property type="entry name" value="TRANSMEMBRANE PROTEIN WITH METALLOPHOSPHOESTERASE DOMAIN-RELATED"/>
    <property type="match status" value="1"/>
</dbReference>
<dbReference type="Proteomes" id="UP001649381">
    <property type="component" value="Unassembled WGS sequence"/>
</dbReference>
<organism evidence="4 5">
    <name type="scientific">Pseudalkalibacillus berkeleyi</name>
    <dbReference type="NCBI Taxonomy" id="1069813"/>
    <lineage>
        <taxon>Bacteria</taxon>
        <taxon>Bacillati</taxon>
        <taxon>Bacillota</taxon>
        <taxon>Bacilli</taxon>
        <taxon>Bacillales</taxon>
        <taxon>Fictibacillaceae</taxon>
        <taxon>Pseudalkalibacillus</taxon>
    </lineage>
</organism>
<dbReference type="InterPro" id="IPR029052">
    <property type="entry name" value="Metallo-depent_PP-like"/>
</dbReference>
<keyword evidence="2" id="KW-0378">Hydrolase</keyword>
<evidence type="ECO:0000256" key="1">
    <source>
        <dbReference type="ARBA" id="ARBA00022723"/>
    </source>
</evidence>
<feature type="domain" description="Calcineurin-like phosphoesterase" evidence="3">
    <location>
        <begin position="46"/>
        <end position="210"/>
    </location>
</feature>
<dbReference type="InterPro" id="IPR004843">
    <property type="entry name" value="Calcineurin-like_PHP"/>
</dbReference>
<accession>A0ABS9H075</accession>
<dbReference type="PANTHER" id="PTHR31302:SF31">
    <property type="entry name" value="PHOSPHODIESTERASE YAEI"/>
    <property type="match status" value="1"/>
</dbReference>
<dbReference type="EMBL" id="JAKIJS010000001">
    <property type="protein sequence ID" value="MCF6137340.1"/>
    <property type="molecule type" value="Genomic_DNA"/>
</dbReference>
<keyword evidence="1" id="KW-0479">Metal-binding</keyword>